<keyword evidence="1" id="KW-1185">Reference proteome</keyword>
<dbReference type="KEGG" id="mcha:111022367"/>
<dbReference type="PANTHER" id="PTHR11439">
    <property type="entry name" value="GAG-POL-RELATED RETROTRANSPOSON"/>
    <property type="match status" value="1"/>
</dbReference>
<dbReference type="OrthoDB" id="1931513at2759"/>
<sequence length="152" mass="17034">MAFTSSGGDDVFCSDVDSQAYRAIIGALHYLTFTRLDIAFFFVGKLSQFMHAPKYCHLVAAKRVLRYINGTLDSGILFCKNVSVHHFLSLTTYSDPDWASDSLDRRSTTGFVVFLGCNPISWAAKKQSTVFRSSTEAEYQTLTTTTAELFWL</sequence>
<dbReference type="AlphaFoldDB" id="A0A6J1DLV3"/>
<dbReference type="RefSeq" id="XP_022155225.1">
    <property type="nucleotide sequence ID" value="XM_022299533.1"/>
</dbReference>
<evidence type="ECO:0000313" key="2">
    <source>
        <dbReference type="RefSeq" id="XP_022155225.1"/>
    </source>
</evidence>
<dbReference type="Proteomes" id="UP000504603">
    <property type="component" value="Unplaced"/>
</dbReference>
<dbReference type="CDD" id="cd09272">
    <property type="entry name" value="RNase_HI_RT_Ty1"/>
    <property type="match status" value="1"/>
</dbReference>
<name>A0A6J1DLV3_MOMCH</name>
<proteinExistence type="predicted"/>
<evidence type="ECO:0000313" key="1">
    <source>
        <dbReference type="Proteomes" id="UP000504603"/>
    </source>
</evidence>
<dbReference type="GeneID" id="111022367"/>
<protein>
    <submittedName>
        <fullName evidence="2">Uncharacterized protein LOC111022367</fullName>
    </submittedName>
</protein>
<gene>
    <name evidence="2" type="primary">LOC111022367</name>
</gene>
<organism evidence="1 2">
    <name type="scientific">Momordica charantia</name>
    <name type="common">Bitter gourd</name>
    <name type="synonym">Balsam pear</name>
    <dbReference type="NCBI Taxonomy" id="3673"/>
    <lineage>
        <taxon>Eukaryota</taxon>
        <taxon>Viridiplantae</taxon>
        <taxon>Streptophyta</taxon>
        <taxon>Embryophyta</taxon>
        <taxon>Tracheophyta</taxon>
        <taxon>Spermatophyta</taxon>
        <taxon>Magnoliopsida</taxon>
        <taxon>eudicotyledons</taxon>
        <taxon>Gunneridae</taxon>
        <taxon>Pentapetalae</taxon>
        <taxon>rosids</taxon>
        <taxon>fabids</taxon>
        <taxon>Cucurbitales</taxon>
        <taxon>Cucurbitaceae</taxon>
        <taxon>Momordiceae</taxon>
        <taxon>Momordica</taxon>
    </lineage>
</organism>
<dbReference type="PANTHER" id="PTHR11439:SF489">
    <property type="entry name" value="RNA-DIRECTED DNA POLYMERASE"/>
    <property type="match status" value="1"/>
</dbReference>
<reference evidence="2" key="1">
    <citation type="submission" date="2025-08" db="UniProtKB">
        <authorList>
            <consortium name="RefSeq"/>
        </authorList>
    </citation>
    <scope>IDENTIFICATION</scope>
    <source>
        <strain evidence="2">OHB3-1</strain>
    </source>
</reference>
<accession>A0A6J1DLV3</accession>